<dbReference type="Pfam" id="PF02342">
    <property type="entry name" value="TerD"/>
    <property type="match status" value="2"/>
</dbReference>
<feature type="domain" description="TerD" evidence="2">
    <location>
        <begin position="20"/>
        <end position="158"/>
    </location>
</feature>
<name>A0ABD5EAH5_9ACTN</name>
<feature type="domain" description="TerD" evidence="2">
    <location>
        <begin position="230"/>
        <end position="396"/>
    </location>
</feature>
<proteinExistence type="predicted"/>
<comment type="caution">
    <text evidence="3">The sequence shown here is derived from an EMBL/GenBank/DDBJ whole genome shotgun (WGS) entry which is preliminary data.</text>
</comment>
<dbReference type="CDD" id="cd06974">
    <property type="entry name" value="TerD_like"/>
    <property type="match status" value="2"/>
</dbReference>
<reference evidence="4" key="1">
    <citation type="submission" date="2023-07" db="EMBL/GenBank/DDBJ databases">
        <title>30 novel species of actinomycetes from the DSMZ collection.</title>
        <authorList>
            <person name="Nouioui I."/>
        </authorList>
    </citation>
    <scope>NUCLEOTIDE SEQUENCE [LARGE SCALE GENOMIC DNA]</scope>
    <source>
        <strain evidence="4">DSM 41982</strain>
    </source>
</reference>
<evidence type="ECO:0000259" key="2">
    <source>
        <dbReference type="Pfam" id="PF02342"/>
    </source>
</evidence>
<gene>
    <name evidence="3" type="ORF">RM574_17340</name>
</gene>
<feature type="compositionally biased region" description="Low complexity" evidence="1">
    <location>
        <begin position="182"/>
        <end position="202"/>
    </location>
</feature>
<organism evidence="3 4">
    <name type="scientific">Streptomyces evansiae</name>
    <dbReference type="NCBI Taxonomy" id="3075535"/>
    <lineage>
        <taxon>Bacteria</taxon>
        <taxon>Bacillati</taxon>
        <taxon>Actinomycetota</taxon>
        <taxon>Actinomycetes</taxon>
        <taxon>Kitasatosporales</taxon>
        <taxon>Streptomycetaceae</taxon>
        <taxon>Streptomyces</taxon>
    </lineage>
</organism>
<sequence length="412" mass="42094">MTPGSNIPLSAARVAVDVSAPVRLDVSGLLLTADGKVRSDDDFIFYNQPSGPGVTYTSGGGTAPDAVTVDTGAVPAAIEKIVVTASPDAAGQTFQGIEPTATVRDADSGAVLATFTPPRLGAETALVVVEVYRRNGVWKARAVGQGYANGLAGIATDFGVSVEEEPQAAPAAPQAPAPPSAPAASRAPSAPSAPSAPVAAPAPSAPAAPPAPPAAPAPGAGKINLDKGRVSLQKNQTVSLVKGGAPLLAKVKMGLGWEPAYRGKDIDLDASVIAYGPQRDLVDACYFGKLSILGGAVKHSGDNLTGEGAGDDEVIVVDLGRIPQEVTGLVFTVNSFTGQKFTEVAKAYCRLVDAATNEELVRFDLTNAEARTGVMMAKLVRQFSGEWDMTAIGEFAKARTVREMVKPAAKAL</sequence>
<dbReference type="RefSeq" id="WP_129288389.1">
    <property type="nucleotide sequence ID" value="NZ_JAVRER010000025.1"/>
</dbReference>
<evidence type="ECO:0000313" key="4">
    <source>
        <dbReference type="Proteomes" id="UP001183607"/>
    </source>
</evidence>
<accession>A0ABD5EAH5</accession>
<dbReference type="InterPro" id="IPR003325">
    <property type="entry name" value="TerD"/>
</dbReference>
<dbReference type="PANTHER" id="PTHR32097">
    <property type="entry name" value="CAMP-BINDING PROTEIN 1-RELATED"/>
    <property type="match status" value="1"/>
</dbReference>
<dbReference type="EMBL" id="JAVRER010000025">
    <property type="protein sequence ID" value="MDT0417255.1"/>
    <property type="molecule type" value="Genomic_DNA"/>
</dbReference>
<dbReference type="AlphaFoldDB" id="A0ABD5EAH5"/>
<protein>
    <submittedName>
        <fullName evidence="3">TerD family protein</fullName>
    </submittedName>
</protein>
<dbReference type="Proteomes" id="UP001183607">
    <property type="component" value="Unassembled WGS sequence"/>
</dbReference>
<dbReference type="PANTHER" id="PTHR32097:SF17">
    <property type="entry name" value="CAMP-BINDING PROTEIN 1-RELATED"/>
    <property type="match status" value="1"/>
</dbReference>
<evidence type="ECO:0000256" key="1">
    <source>
        <dbReference type="SAM" id="MobiDB-lite"/>
    </source>
</evidence>
<feature type="region of interest" description="Disordered" evidence="1">
    <location>
        <begin position="164"/>
        <end position="224"/>
    </location>
</feature>
<feature type="compositionally biased region" description="Pro residues" evidence="1">
    <location>
        <begin position="203"/>
        <end position="216"/>
    </location>
</feature>
<evidence type="ECO:0000313" key="3">
    <source>
        <dbReference type="EMBL" id="MDT0417255.1"/>
    </source>
</evidence>
<dbReference type="Gene3D" id="2.60.60.30">
    <property type="entry name" value="sav2460 like domains"/>
    <property type="match status" value="2"/>
</dbReference>
<dbReference type="InterPro" id="IPR051324">
    <property type="entry name" value="Stress/Tellurium_Resist"/>
</dbReference>